<protein>
    <submittedName>
        <fullName evidence="1">Uncharacterized protein</fullName>
    </submittedName>
</protein>
<dbReference type="EMBL" id="LAZR01035512">
    <property type="protein sequence ID" value="KKL27305.1"/>
    <property type="molecule type" value="Genomic_DNA"/>
</dbReference>
<dbReference type="AlphaFoldDB" id="A0A0F9BZH1"/>
<name>A0A0F9BZH1_9ZZZZ</name>
<accession>A0A0F9BZH1</accession>
<gene>
    <name evidence="1" type="ORF">LCGC14_2386470</name>
</gene>
<proteinExistence type="predicted"/>
<evidence type="ECO:0000313" key="1">
    <source>
        <dbReference type="EMBL" id="KKL27305.1"/>
    </source>
</evidence>
<sequence>MSKKKVFGSTYGDGKKSRFSDLGYTNKKTGEELKAMGVSGRELLAREESVLSNKLDPTLWNPKVPVCFLGFIGTGRGSWSHVVSLIHGEPFDKVVLFVDYRYAANFEPPYPHIKTVVFRPYSGFAHNVFTFMQNIPLDSRLVVNFTSGSGNGHMALLFALKILKAKFDLVGIFRGKTEYF</sequence>
<reference evidence="1" key="1">
    <citation type="journal article" date="2015" name="Nature">
        <title>Complex archaea that bridge the gap between prokaryotes and eukaryotes.</title>
        <authorList>
            <person name="Spang A."/>
            <person name="Saw J.H."/>
            <person name="Jorgensen S.L."/>
            <person name="Zaremba-Niedzwiedzka K."/>
            <person name="Martijn J."/>
            <person name="Lind A.E."/>
            <person name="van Eijk R."/>
            <person name="Schleper C."/>
            <person name="Guy L."/>
            <person name="Ettema T.J."/>
        </authorList>
    </citation>
    <scope>NUCLEOTIDE SEQUENCE</scope>
</reference>
<comment type="caution">
    <text evidence="1">The sequence shown here is derived from an EMBL/GenBank/DDBJ whole genome shotgun (WGS) entry which is preliminary data.</text>
</comment>
<organism evidence="1">
    <name type="scientific">marine sediment metagenome</name>
    <dbReference type="NCBI Taxonomy" id="412755"/>
    <lineage>
        <taxon>unclassified sequences</taxon>
        <taxon>metagenomes</taxon>
        <taxon>ecological metagenomes</taxon>
    </lineage>
</organism>